<evidence type="ECO:0000256" key="6">
    <source>
        <dbReference type="ARBA" id="ARBA00022833"/>
    </source>
</evidence>
<comment type="caution">
    <text evidence="14">The sequence shown here is derived from an EMBL/GenBank/DDBJ whole genome shotgun (WGS) entry which is preliminary data.</text>
</comment>
<evidence type="ECO:0000256" key="1">
    <source>
        <dbReference type="ARBA" id="ARBA00004123"/>
    </source>
</evidence>
<feature type="non-terminal residue" evidence="14">
    <location>
        <position position="321"/>
    </location>
</feature>
<organism evidence="14 15">
    <name type="scientific">Polypterus senegalus</name>
    <name type="common">Senegal bichir</name>
    <dbReference type="NCBI Taxonomy" id="55291"/>
    <lineage>
        <taxon>Eukaryota</taxon>
        <taxon>Metazoa</taxon>
        <taxon>Chordata</taxon>
        <taxon>Craniata</taxon>
        <taxon>Vertebrata</taxon>
        <taxon>Euteleostomi</taxon>
        <taxon>Actinopterygii</taxon>
        <taxon>Polypteriformes</taxon>
        <taxon>Polypteridae</taxon>
        <taxon>Polypterus</taxon>
    </lineage>
</organism>
<name>A0A8X7XMT2_POLSE</name>
<dbReference type="PANTHER" id="PTHR16465:SF0">
    <property type="entry name" value="ZINC FINGER MATRIN-TYPE PROTEIN 5"/>
    <property type="match status" value="1"/>
</dbReference>
<dbReference type="GO" id="GO:0008380">
    <property type="term" value="P:RNA splicing"/>
    <property type="evidence" value="ECO:0007669"/>
    <property type="project" value="UniProtKB-KW"/>
</dbReference>
<keyword evidence="4" id="KW-0747">Spliceosome</keyword>
<keyword evidence="8" id="KW-0539">Nucleus</keyword>
<sequence>MYAAPRGPIPAGLQLRLLKLSGALFTHNKTRDSGDRAVAFNSGFVRAEMGKRYYCDYCNRSFQDNLHNRKKHLNGTQHHRAKKAWFDSFRGQCIFGSNCRFSHMTDCDIERLKLQIDENRAREGFFESRKSPERSIEDWLAKRKRNNETTDRSRKCTNPVPQHQLPLTVLAALQCLAQSSDHLHSSPPSSVHFHPTLSIDWREAAPFMYARMGSRCFLRSLRRHTPVWQKQQLCSRKSSGCSRSSSSQHFLVWRKCWAPGFFRHWGTAWRWPRAPTGLGFQAVYPWPPIQPGRLPLHGLEEAQALLRSSWASRLGSNPSRL</sequence>
<evidence type="ECO:0000259" key="13">
    <source>
        <dbReference type="PROSITE" id="PS50103"/>
    </source>
</evidence>
<keyword evidence="3 11" id="KW-0479">Metal-binding</keyword>
<dbReference type="PANTHER" id="PTHR16465">
    <property type="entry name" value="NUCLEASE-RELATED"/>
    <property type="match status" value="1"/>
</dbReference>
<dbReference type="InterPro" id="IPR036236">
    <property type="entry name" value="Znf_C2H2_sf"/>
</dbReference>
<dbReference type="AlphaFoldDB" id="A0A8X7XMT2"/>
<protein>
    <recommendedName>
        <fullName evidence="9">Zinc finger matrin-type protein 5</fullName>
    </recommendedName>
    <alternativeName>
        <fullName evidence="10">U11/U12 small nuclear ribonucleoprotein 20 kDa protein</fullName>
    </alternativeName>
</protein>
<evidence type="ECO:0000256" key="12">
    <source>
        <dbReference type="SAM" id="MobiDB-lite"/>
    </source>
</evidence>
<evidence type="ECO:0000256" key="9">
    <source>
        <dbReference type="ARBA" id="ARBA00067764"/>
    </source>
</evidence>
<comment type="subcellular location">
    <subcellularLocation>
        <location evidence="1">Nucleus</location>
    </subcellularLocation>
</comment>
<feature type="non-terminal residue" evidence="14">
    <location>
        <position position="1"/>
    </location>
</feature>
<feature type="compositionally biased region" description="Basic and acidic residues" evidence="12">
    <location>
        <begin position="137"/>
        <end position="154"/>
    </location>
</feature>
<evidence type="ECO:0000313" key="14">
    <source>
        <dbReference type="EMBL" id="KAG2470359.1"/>
    </source>
</evidence>
<evidence type="ECO:0000256" key="11">
    <source>
        <dbReference type="PROSITE-ProRule" id="PRU00723"/>
    </source>
</evidence>
<dbReference type="GO" id="GO:0005689">
    <property type="term" value="C:U12-type spliceosomal complex"/>
    <property type="evidence" value="ECO:0007669"/>
    <property type="project" value="TreeGrafter"/>
</dbReference>
<keyword evidence="7" id="KW-0508">mRNA splicing</keyword>
<feature type="zinc finger region" description="C3H1-type" evidence="11">
    <location>
        <begin position="85"/>
        <end position="106"/>
    </location>
</feature>
<feature type="domain" description="C3H1-type" evidence="13">
    <location>
        <begin position="85"/>
        <end position="106"/>
    </location>
</feature>
<evidence type="ECO:0000256" key="7">
    <source>
        <dbReference type="ARBA" id="ARBA00023187"/>
    </source>
</evidence>
<accession>A0A8X7XMT2</accession>
<keyword evidence="6 11" id="KW-0862">Zinc</keyword>
<keyword evidence="2" id="KW-0507">mRNA processing</keyword>
<gene>
    <name evidence="14" type="primary">Zmat5</name>
    <name evidence="14" type="ORF">GTO96_0005173</name>
</gene>
<evidence type="ECO:0000313" key="15">
    <source>
        <dbReference type="Proteomes" id="UP000886611"/>
    </source>
</evidence>
<dbReference type="InterPro" id="IPR013085">
    <property type="entry name" value="U1-CZ_Znf_C2H2"/>
</dbReference>
<dbReference type="GO" id="GO:0006397">
    <property type="term" value="P:mRNA processing"/>
    <property type="evidence" value="ECO:0007669"/>
    <property type="project" value="UniProtKB-KW"/>
</dbReference>
<dbReference type="EMBL" id="JAATIS010000094">
    <property type="protein sequence ID" value="KAG2470359.1"/>
    <property type="molecule type" value="Genomic_DNA"/>
</dbReference>
<evidence type="ECO:0000256" key="3">
    <source>
        <dbReference type="ARBA" id="ARBA00022723"/>
    </source>
</evidence>
<keyword evidence="15" id="KW-1185">Reference proteome</keyword>
<evidence type="ECO:0000256" key="4">
    <source>
        <dbReference type="ARBA" id="ARBA00022728"/>
    </source>
</evidence>
<evidence type="ECO:0000256" key="8">
    <source>
        <dbReference type="ARBA" id="ARBA00023242"/>
    </source>
</evidence>
<evidence type="ECO:0000256" key="5">
    <source>
        <dbReference type="ARBA" id="ARBA00022771"/>
    </source>
</evidence>
<dbReference type="GO" id="GO:0008270">
    <property type="term" value="F:zinc ion binding"/>
    <property type="evidence" value="ECO:0007669"/>
    <property type="project" value="UniProtKB-KW"/>
</dbReference>
<dbReference type="PROSITE" id="PS50103">
    <property type="entry name" value="ZF_C3H1"/>
    <property type="match status" value="1"/>
</dbReference>
<dbReference type="FunFam" id="3.30.160.60:FF:000741">
    <property type="entry name" value="Zinc finger matrin-type protein 5"/>
    <property type="match status" value="1"/>
</dbReference>
<dbReference type="InterPro" id="IPR000571">
    <property type="entry name" value="Znf_CCCH"/>
</dbReference>
<dbReference type="SUPFAM" id="SSF57667">
    <property type="entry name" value="beta-beta-alpha zinc fingers"/>
    <property type="match status" value="1"/>
</dbReference>
<evidence type="ECO:0000256" key="2">
    <source>
        <dbReference type="ARBA" id="ARBA00022664"/>
    </source>
</evidence>
<dbReference type="Proteomes" id="UP000886611">
    <property type="component" value="Unassembled WGS sequence"/>
</dbReference>
<proteinExistence type="predicted"/>
<evidence type="ECO:0000256" key="10">
    <source>
        <dbReference type="ARBA" id="ARBA00076547"/>
    </source>
</evidence>
<dbReference type="Pfam" id="PF06220">
    <property type="entry name" value="zf-U1"/>
    <property type="match status" value="1"/>
</dbReference>
<keyword evidence="5 11" id="KW-0863">Zinc-finger</keyword>
<reference evidence="14 15" key="1">
    <citation type="journal article" date="2021" name="Cell">
        <title>Tracing the genetic footprints of vertebrate landing in non-teleost ray-finned fishes.</title>
        <authorList>
            <person name="Bi X."/>
            <person name="Wang K."/>
            <person name="Yang L."/>
            <person name="Pan H."/>
            <person name="Jiang H."/>
            <person name="Wei Q."/>
            <person name="Fang M."/>
            <person name="Yu H."/>
            <person name="Zhu C."/>
            <person name="Cai Y."/>
            <person name="He Y."/>
            <person name="Gan X."/>
            <person name="Zeng H."/>
            <person name="Yu D."/>
            <person name="Zhu Y."/>
            <person name="Jiang H."/>
            <person name="Qiu Q."/>
            <person name="Yang H."/>
            <person name="Zhang Y.E."/>
            <person name="Wang W."/>
            <person name="Zhu M."/>
            <person name="He S."/>
            <person name="Zhang G."/>
        </authorList>
    </citation>
    <scope>NUCLEOTIDE SEQUENCE [LARGE SCALE GENOMIC DNA]</scope>
    <source>
        <strain evidence="14">Bchr_013</strain>
    </source>
</reference>
<dbReference type="Gene3D" id="3.30.160.60">
    <property type="entry name" value="Classic Zinc Finger"/>
    <property type="match status" value="1"/>
</dbReference>
<feature type="region of interest" description="Disordered" evidence="12">
    <location>
        <begin position="137"/>
        <end position="158"/>
    </location>
</feature>